<feature type="compositionally biased region" description="Low complexity" evidence="1">
    <location>
        <begin position="31"/>
        <end position="64"/>
    </location>
</feature>
<name>A0ABU5N9H2_9MICO</name>
<evidence type="ECO:0000256" key="2">
    <source>
        <dbReference type="SAM" id="Phobius"/>
    </source>
</evidence>
<gene>
    <name evidence="4" type="ORF">R2Q92_12935</name>
</gene>
<dbReference type="SUPFAM" id="SSF54427">
    <property type="entry name" value="NTF2-like"/>
    <property type="match status" value="1"/>
</dbReference>
<dbReference type="Pfam" id="PF10708">
    <property type="entry name" value="DUF2510"/>
    <property type="match status" value="1"/>
</dbReference>
<evidence type="ECO:0000313" key="5">
    <source>
        <dbReference type="Proteomes" id="UP001291912"/>
    </source>
</evidence>
<keyword evidence="5" id="KW-1185">Reference proteome</keyword>
<dbReference type="InterPro" id="IPR032710">
    <property type="entry name" value="NTF2-like_dom_sf"/>
</dbReference>
<feature type="domain" description="DUF2510" evidence="3">
    <location>
        <begin position="6"/>
        <end position="37"/>
    </location>
</feature>
<reference evidence="4 5" key="1">
    <citation type="submission" date="2023-10" db="EMBL/GenBank/DDBJ databases">
        <title>Microbacterium xanthum sp. nov., isolated from seaweed.</title>
        <authorList>
            <person name="Lee S.D."/>
        </authorList>
    </citation>
    <scope>NUCLEOTIDE SEQUENCE [LARGE SCALE GENOMIC DNA]</scope>
    <source>
        <strain evidence="4 5">KCTC 19124</strain>
    </source>
</reference>
<comment type="caution">
    <text evidence="4">The sequence shown here is derived from an EMBL/GenBank/DDBJ whole genome shotgun (WGS) entry which is preliminary data.</text>
</comment>
<accession>A0ABU5N9H2</accession>
<organism evidence="4 5">
    <name type="scientific">Microbacterium aquimaris</name>
    <dbReference type="NCBI Taxonomy" id="459816"/>
    <lineage>
        <taxon>Bacteria</taxon>
        <taxon>Bacillati</taxon>
        <taxon>Actinomycetota</taxon>
        <taxon>Actinomycetes</taxon>
        <taxon>Micrococcales</taxon>
        <taxon>Microbacteriaceae</taxon>
        <taxon>Microbacterium</taxon>
    </lineage>
</organism>
<dbReference type="RefSeq" id="WP_194422895.1">
    <property type="nucleotide sequence ID" value="NZ_BAAAPT010000001.1"/>
</dbReference>
<evidence type="ECO:0000313" key="4">
    <source>
        <dbReference type="EMBL" id="MDZ8162738.1"/>
    </source>
</evidence>
<feature type="transmembrane region" description="Helical" evidence="2">
    <location>
        <begin position="140"/>
        <end position="165"/>
    </location>
</feature>
<evidence type="ECO:0000256" key="1">
    <source>
        <dbReference type="SAM" id="MobiDB-lite"/>
    </source>
</evidence>
<dbReference type="EMBL" id="JAWJYN010000003">
    <property type="protein sequence ID" value="MDZ8162738.1"/>
    <property type="molecule type" value="Genomic_DNA"/>
</dbReference>
<dbReference type="InterPro" id="IPR018929">
    <property type="entry name" value="DUF2510"/>
</dbReference>
<keyword evidence="2" id="KW-0472">Membrane</keyword>
<keyword evidence="2" id="KW-0812">Transmembrane</keyword>
<keyword evidence="2" id="KW-1133">Transmembrane helix</keyword>
<dbReference type="Gene3D" id="3.10.450.50">
    <property type="match status" value="1"/>
</dbReference>
<protein>
    <submittedName>
        <fullName evidence="4">DUF2510 domain-containing protein</fullName>
    </submittedName>
</protein>
<feature type="region of interest" description="Disordered" evidence="1">
    <location>
        <begin position="29"/>
        <end position="117"/>
    </location>
</feature>
<sequence>MSATPPGWYDDGHGALRWWDGLQWTEHVHVPEQPQAAPAPEQAAPAPEQAAPVPEAPERAAPAPEVAPEPAPPAEPVADPTAQFFADPGESSQGAEGTPAPQYPSGDDPQVYGQPPAGYPGAGVGGAFISATEPKKSTLWVVWVIVGVVLLGIVAVAAVFIPLALGMMQGGGATSGDDPDEQAAVVTVQTYDDAWRTGDCDAYVASTTDAFREYLGIPDCEDFQISAAEFGATTSEYELTVTDIDSSGDEIVLQTQETYMSSVDETGSPLPEPQPAQDDYTYVLVSENGSWLIDDVSVE</sequence>
<evidence type="ECO:0000259" key="3">
    <source>
        <dbReference type="Pfam" id="PF10708"/>
    </source>
</evidence>
<feature type="compositionally biased region" description="Pro residues" evidence="1">
    <location>
        <begin position="65"/>
        <end position="75"/>
    </location>
</feature>
<dbReference type="Proteomes" id="UP001291912">
    <property type="component" value="Unassembled WGS sequence"/>
</dbReference>
<proteinExistence type="predicted"/>